<dbReference type="RefSeq" id="WP_129259017.1">
    <property type="nucleotide sequence ID" value="NZ_SDKC01000001.1"/>
</dbReference>
<accession>A0A4Q1RKW3</accession>
<comment type="caution">
    <text evidence="2">The sequence shown here is derived from an EMBL/GenBank/DDBJ whole genome shotgun (WGS) entry which is preliminary data.</text>
</comment>
<reference evidence="2 3" key="1">
    <citation type="submission" date="2019-01" db="EMBL/GenBank/DDBJ databases">
        <title>Blautia sp. nov. KGMB01111 isolated human feces.</title>
        <authorList>
            <person name="Park J.-E."/>
            <person name="Kim J.-S."/>
            <person name="Park S.-H."/>
        </authorList>
    </citation>
    <scope>NUCLEOTIDE SEQUENCE [LARGE SCALE GENOMIC DNA]</scope>
    <source>
        <strain evidence="2 3">KGMB01111</strain>
    </source>
</reference>
<keyword evidence="3" id="KW-1185">Reference proteome</keyword>
<dbReference type="Pfam" id="PF12654">
    <property type="entry name" value="DUF3786"/>
    <property type="match status" value="1"/>
</dbReference>
<evidence type="ECO:0000313" key="3">
    <source>
        <dbReference type="Proteomes" id="UP000290106"/>
    </source>
</evidence>
<feature type="domain" description="DUF3786" evidence="1">
    <location>
        <begin position="25"/>
        <end position="198"/>
    </location>
</feature>
<evidence type="ECO:0000259" key="1">
    <source>
        <dbReference type="Pfam" id="PF12654"/>
    </source>
</evidence>
<dbReference type="AlphaFoldDB" id="A0A4Q1RKW3"/>
<dbReference type="InterPro" id="IPR024264">
    <property type="entry name" value="DUF3786"/>
</dbReference>
<sequence>MTKEYESNYEKVTEDWRNRFLAMDQEDLIERFQLEHDADWLYLRYLGQPLKISRRSGEILFADRGELPGFNTAMTAYNMFYYAKEHPVAAGELVPFRQVKRVYPFERAYQKQILEPFTRTFSGHVKELQEACEKLGGTRLPQGDAGYRIPVYPYFDVAVLFWDKDEEFEAQGNMLFDANITDFVHEEDVVCIAADVVQYLTQAAGLEEVKIYVG</sequence>
<gene>
    <name evidence="2" type="ORF">ETP43_15015</name>
</gene>
<proteinExistence type="predicted"/>
<dbReference type="EMBL" id="SDKC01000001">
    <property type="protein sequence ID" value="RXS76379.1"/>
    <property type="molecule type" value="Genomic_DNA"/>
</dbReference>
<protein>
    <submittedName>
        <fullName evidence="2">DUF3786 domain-containing protein</fullName>
    </submittedName>
</protein>
<name>A0A4Q1RKW3_9FIRM</name>
<evidence type="ECO:0000313" key="2">
    <source>
        <dbReference type="EMBL" id="RXS76379.1"/>
    </source>
</evidence>
<dbReference type="OrthoDB" id="1826932at2"/>
<organism evidence="2 3">
    <name type="scientific">Blautia faecicola</name>
    <dbReference type="NCBI Taxonomy" id="2509240"/>
    <lineage>
        <taxon>Bacteria</taxon>
        <taxon>Bacillati</taxon>
        <taxon>Bacillota</taxon>
        <taxon>Clostridia</taxon>
        <taxon>Lachnospirales</taxon>
        <taxon>Lachnospiraceae</taxon>
        <taxon>Blautia</taxon>
    </lineage>
</organism>
<dbReference type="Proteomes" id="UP000290106">
    <property type="component" value="Unassembled WGS sequence"/>
</dbReference>